<dbReference type="InterPro" id="IPR011990">
    <property type="entry name" value="TPR-like_helical_dom_sf"/>
</dbReference>
<dbReference type="InterPro" id="IPR019734">
    <property type="entry name" value="TPR_rpt"/>
</dbReference>
<feature type="transmembrane region" description="Helical" evidence="2">
    <location>
        <begin position="473"/>
        <end position="493"/>
    </location>
</feature>
<dbReference type="Pfam" id="PF06580">
    <property type="entry name" value="His_kinase"/>
    <property type="match status" value="1"/>
</dbReference>
<keyword evidence="2" id="KW-0472">Membrane</keyword>
<dbReference type="GO" id="GO:0000155">
    <property type="term" value="F:phosphorelay sensor kinase activity"/>
    <property type="evidence" value="ECO:0007669"/>
    <property type="project" value="InterPro"/>
</dbReference>
<dbReference type="InterPro" id="IPR010559">
    <property type="entry name" value="Sig_transdc_His_kin_internal"/>
</dbReference>
<sequence length="712" mass="80314">MKQFLLLSFLLFARGAIASPIDSLTRTFTGYETKENVERACKLSDAYIFVSIVEAKVWAQKALLLSRKVGDSELLYQVYKAKGMAFYHSSEFDSSLYFMKQALLLGVNGNDREKVAACYNRLGTIFNNLGETDSATIYLQKAIDNYTKLGNKAEAAASQSNLALAYFYDGQYVKSLNNYFAALAVAKEYRDTSRQISTFTNLGLLYQTLGNFPLAIKHYTAALYLSKQINNKKYVALILQNIGSVYTDSNKDKDALTFYQESSQIYLDMGDSLKYASSLINIASVYGNTGKINESLKMNLGALRIAQQYKDEYLTSLLYYNISSDYSGLKRYNLSLQNGHRSLTIREKVDDAEGVAKSRLLLGQVYYYVNNLKQSEFYLLKSNKIAVENGFLKISAESVRELSTLYEAKGDLTKALGFLKEYKILSDSIFKITSEENLNALNVKFDVEKKQEKINSLSGENVLKSKLIVKQRWQIYFGSLLALFVLAFVVLALRQNKTKNKLREISLEQRLLRSQLNPHFISNALAAVQNYVMKATPNEAASYIGYFSKLMRSTLEFSINDKVSLEEEVEYINNYLRLQQLRLDNSFDYSVKVDQTIDLFDTEVPSMLVQPFVENAVEHGVKSLGRRGIIEVSFSPVSEGVRVSVLDNGAGMVAALENGHQSRAIGLVKERLMKACITSKKRFTFEVIDRKTIDINLTGVEVVFVVPNTSKK</sequence>
<dbReference type="Pfam" id="PF13424">
    <property type="entry name" value="TPR_12"/>
    <property type="match status" value="1"/>
</dbReference>
<keyword evidence="3" id="KW-0732">Signal</keyword>
<dbReference type="RefSeq" id="WP_092435886.1">
    <property type="nucleotide sequence ID" value="NZ_FMYP01000008.1"/>
</dbReference>
<evidence type="ECO:0000256" key="1">
    <source>
        <dbReference type="PROSITE-ProRule" id="PRU00339"/>
    </source>
</evidence>
<gene>
    <name evidence="5" type="ORF">SAMN05216323_100834</name>
</gene>
<dbReference type="SUPFAM" id="SSF55874">
    <property type="entry name" value="ATPase domain of HSP90 chaperone/DNA topoisomerase II/histidine kinase"/>
    <property type="match status" value="1"/>
</dbReference>
<reference evidence="5 6" key="1">
    <citation type="submission" date="2016-09" db="EMBL/GenBank/DDBJ databases">
        <authorList>
            <person name="Capua I."/>
            <person name="De Benedictis P."/>
            <person name="Joannis T."/>
            <person name="Lombin L.H."/>
            <person name="Cattoli G."/>
        </authorList>
    </citation>
    <scope>NUCLEOTIDE SEQUENCE [LARGE SCALE GENOMIC DNA]</scope>
    <source>
        <strain evidence="5 6">A7P-90m</strain>
    </source>
</reference>
<feature type="domain" description="Signal transduction histidine kinase internal region" evidence="4">
    <location>
        <begin position="508"/>
        <end position="586"/>
    </location>
</feature>
<keyword evidence="1" id="KW-0802">TPR repeat</keyword>
<dbReference type="OrthoDB" id="9809908at2"/>
<dbReference type="GO" id="GO:0016020">
    <property type="term" value="C:membrane"/>
    <property type="evidence" value="ECO:0007669"/>
    <property type="project" value="InterPro"/>
</dbReference>
<name>A0A1G6HAW9_9BACT</name>
<dbReference type="PROSITE" id="PS50005">
    <property type="entry name" value="TPR"/>
    <property type="match status" value="1"/>
</dbReference>
<keyword evidence="6" id="KW-1185">Reference proteome</keyword>
<feature type="chain" id="PRO_5011637447" evidence="3">
    <location>
        <begin position="19"/>
        <end position="712"/>
    </location>
</feature>
<dbReference type="STRING" id="1640674.SAMN05216323_100834"/>
<evidence type="ECO:0000256" key="3">
    <source>
        <dbReference type="SAM" id="SignalP"/>
    </source>
</evidence>
<dbReference type="Proteomes" id="UP000199452">
    <property type="component" value="Unassembled WGS sequence"/>
</dbReference>
<evidence type="ECO:0000313" key="6">
    <source>
        <dbReference type="Proteomes" id="UP000199452"/>
    </source>
</evidence>
<dbReference type="InterPro" id="IPR036890">
    <property type="entry name" value="HATPase_C_sf"/>
</dbReference>
<dbReference type="EMBL" id="FMYP01000008">
    <property type="protein sequence ID" value="SDB90586.1"/>
    <property type="molecule type" value="Genomic_DNA"/>
</dbReference>
<accession>A0A1G6HAW9</accession>
<proteinExistence type="predicted"/>
<evidence type="ECO:0000313" key="5">
    <source>
        <dbReference type="EMBL" id="SDB90586.1"/>
    </source>
</evidence>
<dbReference type="PANTHER" id="PTHR10098">
    <property type="entry name" value="RAPSYN-RELATED"/>
    <property type="match status" value="1"/>
</dbReference>
<keyword evidence="2" id="KW-0812">Transmembrane</keyword>
<dbReference type="Gene3D" id="1.25.40.10">
    <property type="entry name" value="Tetratricopeptide repeat domain"/>
    <property type="match status" value="2"/>
</dbReference>
<keyword evidence="2" id="KW-1133">Transmembrane helix</keyword>
<feature type="repeat" description="TPR" evidence="1">
    <location>
        <begin position="196"/>
        <end position="229"/>
    </location>
</feature>
<dbReference type="Gene3D" id="3.30.565.10">
    <property type="entry name" value="Histidine kinase-like ATPase, C-terminal domain"/>
    <property type="match status" value="1"/>
</dbReference>
<dbReference type="Pfam" id="PF13374">
    <property type="entry name" value="TPR_10"/>
    <property type="match status" value="1"/>
</dbReference>
<dbReference type="SMART" id="SM00028">
    <property type="entry name" value="TPR"/>
    <property type="match status" value="8"/>
</dbReference>
<evidence type="ECO:0000256" key="2">
    <source>
        <dbReference type="SAM" id="Phobius"/>
    </source>
</evidence>
<evidence type="ECO:0000259" key="4">
    <source>
        <dbReference type="Pfam" id="PF06580"/>
    </source>
</evidence>
<dbReference type="SUPFAM" id="SSF48452">
    <property type="entry name" value="TPR-like"/>
    <property type="match status" value="3"/>
</dbReference>
<feature type="signal peptide" evidence="3">
    <location>
        <begin position="1"/>
        <end position="18"/>
    </location>
</feature>
<dbReference type="AlphaFoldDB" id="A0A1G6HAW9"/>
<organism evidence="5 6">
    <name type="scientific">Williamwhitmania taraxaci</name>
    <dbReference type="NCBI Taxonomy" id="1640674"/>
    <lineage>
        <taxon>Bacteria</taxon>
        <taxon>Pseudomonadati</taxon>
        <taxon>Bacteroidota</taxon>
        <taxon>Bacteroidia</taxon>
        <taxon>Bacteroidales</taxon>
        <taxon>Williamwhitmaniaceae</taxon>
        <taxon>Williamwhitmania</taxon>
    </lineage>
</organism>
<protein>
    <submittedName>
        <fullName evidence="5">Tetratricopeptide repeat-containing protein</fullName>
    </submittedName>
</protein>